<dbReference type="STRING" id="237258.SAMN04489756_11031"/>
<protein>
    <submittedName>
        <fullName evidence="3">Glycosyl transferases group 1 family protein</fullName>
    </submittedName>
</protein>
<keyword evidence="4" id="KW-1185">Reference proteome</keyword>
<dbReference type="Pfam" id="PF13439">
    <property type="entry name" value="Glyco_transf_4"/>
    <property type="match status" value="1"/>
</dbReference>
<evidence type="ECO:0000259" key="2">
    <source>
        <dbReference type="Pfam" id="PF13439"/>
    </source>
</evidence>
<dbReference type="CDD" id="cd03812">
    <property type="entry name" value="GT4_CapH-like"/>
    <property type="match status" value="1"/>
</dbReference>
<dbReference type="PANTHER" id="PTHR12526:SF630">
    <property type="entry name" value="GLYCOSYLTRANSFERASE"/>
    <property type="match status" value="1"/>
</dbReference>
<evidence type="ECO:0000259" key="1">
    <source>
        <dbReference type="Pfam" id="PF00534"/>
    </source>
</evidence>
<dbReference type="InterPro" id="IPR001296">
    <property type="entry name" value="Glyco_trans_1"/>
</dbReference>
<proteinExistence type="predicted"/>
<dbReference type="RefSeq" id="WP_069798119.1">
    <property type="nucleotide sequence ID" value="NZ_CP034157.1"/>
</dbReference>
<evidence type="ECO:0000313" key="4">
    <source>
        <dbReference type="Proteomes" id="UP000095601"/>
    </source>
</evidence>
<reference evidence="3 4" key="1">
    <citation type="submission" date="2016-09" db="EMBL/GenBank/DDBJ databases">
        <authorList>
            <person name="Capua I."/>
            <person name="De Benedictis P."/>
            <person name="Joannis T."/>
            <person name="Lombin L.H."/>
            <person name="Cattoli G."/>
        </authorList>
    </citation>
    <scope>NUCLEOTIDE SEQUENCE [LARGE SCALE GENOMIC DNA]</scope>
    <source>
        <strain evidence="3 4">NRS-1</strain>
    </source>
</reference>
<comment type="caution">
    <text evidence="3">The sequence shown here is derived from an EMBL/GenBank/DDBJ whole genome shotgun (WGS) entry which is preliminary data.</text>
</comment>
<evidence type="ECO:0000313" key="3">
    <source>
        <dbReference type="EMBL" id="OEL11436.1"/>
    </source>
</evidence>
<dbReference type="KEGG" id="cnr:EB819_08490"/>
<feature type="domain" description="Glycosyltransferase subfamily 4-like N-terminal" evidence="2">
    <location>
        <begin position="16"/>
        <end position="155"/>
    </location>
</feature>
<dbReference type="PANTHER" id="PTHR12526">
    <property type="entry name" value="GLYCOSYLTRANSFERASE"/>
    <property type="match status" value="1"/>
</dbReference>
<dbReference type="PATRIC" id="fig|237258.4.peg.2238"/>
<dbReference type="EMBL" id="MKGI01000041">
    <property type="protein sequence ID" value="OEL11436.1"/>
    <property type="molecule type" value="Genomic_DNA"/>
</dbReference>
<dbReference type="Proteomes" id="UP000095601">
    <property type="component" value="Unassembled WGS sequence"/>
</dbReference>
<feature type="domain" description="Glycosyl transferase family 1" evidence="1">
    <location>
        <begin position="183"/>
        <end position="336"/>
    </location>
</feature>
<organism evidence="3 4">
    <name type="scientific">Cloacibacterium normanense</name>
    <dbReference type="NCBI Taxonomy" id="237258"/>
    <lineage>
        <taxon>Bacteria</taxon>
        <taxon>Pseudomonadati</taxon>
        <taxon>Bacteroidota</taxon>
        <taxon>Flavobacteriia</taxon>
        <taxon>Flavobacteriales</taxon>
        <taxon>Weeksellaceae</taxon>
    </lineage>
</organism>
<dbReference type="Pfam" id="PF00534">
    <property type="entry name" value="Glycos_transf_1"/>
    <property type="match status" value="1"/>
</dbReference>
<dbReference type="SUPFAM" id="SSF53756">
    <property type="entry name" value="UDP-Glycosyltransferase/glycogen phosphorylase"/>
    <property type="match status" value="1"/>
</dbReference>
<dbReference type="OrthoDB" id="9811239at2"/>
<dbReference type="GO" id="GO:0016757">
    <property type="term" value="F:glycosyltransferase activity"/>
    <property type="evidence" value="ECO:0007669"/>
    <property type="project" value="InterPro"/>
</dbReference>
<dbReference type="InterPro" id="IPR028098">
    <property type="entry name" value="Glyco_trans_4-like_N"/>
</dbReference>
<keyword evidence="3" id="KW-0808">Transferase</keyword>
<dbReference type="Gene3D" id="3.40.50.2000">
    <property type="entry name" value="Glycogen Phosphorylase B"/>
    <property type="match status" value="2"/>
</dbReference>
<sequence>MSPIKILQIFTVLNKGGAETNLMNYYRNMDRSQFQIDFLVHRETGFFEQELIKSGSKIFRLPPILPWKLKEYKKAVKTFFEEHNDYDIIHGQCSELGVFIYEEAKKRGIPVIIAHAHNAKMDRDKKLLFRLMWKKRMRKSINAYFTCGKEAAENLFGKNLARHSYQMNNAIEVEDFQFNQEVREKKRKELQAEETINLVNIGRFNTQKNQSFLLEVFAELIKRNKKYKLFLVGQGELESQLREKAKQLKIEQDVAFLGLRNDVPELLQAMDLFLFPSLHEGFSVAFVEAQTTDIKAVISDGVPTESILIPENVTVIPLKNSAQQWAEKIAEIHNFERKNVAALIKEKGYDIKENAQKLEKKYKELVKQYKKNPYVISS</sequence>
<dbReference type="AlphaFoldDB" id="A0A1E5UEX2"/>
<gene>
    <name evidence="3" type="ORF">BHF72_2077</name>
</gene>
<accession>A0A1E5UEX2</accession>
<name>A0A1E5UEX2_9FLAO</name>